<evidence type="ECO:0000256" key="2">
    <source>
        <dbReference type="ARBA" id="ARBA00022723"/>
    </source>
</evidence>
<evidence type="ECO:0000313" key="12">
    <source>
        <dbReference type="EMBL" id="PQQ05429.1"/>
    </source>
</evidence>
<feature type="compositionally biased region" description="Polar residues" evidence="9">
    <location>
        <begin position="52"/>
        <end position="62"/>
    </location>
</feature>
<comment type="subcellular location">
    <subcellularLocation>
        <location evidence="1">Nucleus</location>
    </subcellularLocation>
</comment>
<dbReference type="GO" id="GO:0016887">
    <property type="term" value="F:ATP hydrolysis activity"/>
    <property type="evidence" value="ECO:0007669"/>
    <property type="project" value="TreeGrafter"/>
</dbReference>
<proteinExistence type="predicted"/>
<evidence type="ECO:0000256" key="3">
    <source>
        <dbReference type="ARBA" id="ARBA00022741"/>
    </source>
</evidence>
<dbReference type="SUPFAM" id="SSF52540">
    <property type="entry name" value="P-loop containing nucleoside triphosphate hydrolases"/>
    <property type="match status" value="2"/>
</dbReference>
<evidence type="ECO:0000256" key="4">
    <source>
        <dbReference type="ARBA" id="ARBA00022771"/>
    </source>
</evidence>
<dbReference type="InterPro" id="IPR000953">
    <property type="entry name" value="Chromo/chromo_shadow_dom"/>
</dbReference>
<dbReference type="InterPro" id="IPR011011">
    <property type="entry name" value="Znf_FYVE_PHD"/>
</dbReference>
<dbReference type="SMART" id="SM00298">
    <property type="entry name" value="CHROMO"/>
    <property type="match status" value="1"/>
</dbReference>
<dbReference type="InterPro" id="IPR000330">
    <property type="entry name" value="SNF2_N"/>
</dbReference>
<dbReference type="GO" id="GO:0008270">
    <property type="term" value="F:zinc ion binding"/>
    <property type="evidence" value="ECO:0007669"/>
    <property type="project" value="UniProtKB-KW"/>
</dbReference>
<keyword evidence="12" id="KW-0378">Hydrolase</keyword>
<feature type="region of interest" description="Disordered" evidence="9">
    <location>
        <begin position="1"/>
        <end position="162"/>
    </location>
</feature>
<evidence type="ECO:0000256" key="7">
    <source>
        <dbReference type="ARBA" id="ARBA00023242"/>
    </source>
</evidence>
<feature type="compositionally biased region" description="Polar residues" evidence="9">
    <location>
        <begin position="190"/>
        <end position="200"/>
    </location>
</feature>
<feature type="compositionally biased region" description="Basic and acidic residues" evidence="9">
    <location>
        <begin position="83"/>
        <end position="101"/>
    </location>
</feature>
<keyword evidence="4 8" id="KW-0863">Zinc-finger</keyword>
<evidence type="ECO:0000256" key="9">
    <source>
        <dbReference type="SAM" id="MobiDB-lite"/>
    </source>
</evidence>
<dbReference type="InterPro" id="IPR013083">
    <property type="entry name" value="Znf_RING/FYVE/PHD"/>
</dbReference>
<feature type="domain" description="Chromo" evidence="10">
    <location>
        <begin position="498"/>
        <end position="566"/>
    </location>
</feature>
<feature type="compositionally biased region" description="Low complexity" evidence="9">
    <location>
        <begin position="28"/>
        <end position="42"/>
    </location>
</feature>
<dbReference type="GO" id="GO:0042393">
    <property type="term" value="F:histone binding"/>
    <property type="evidence" value="ECO:0007669"/>
    <property type="project" value="TreeGrafter"/>
</dbReference>
<comment type="caution">
    <text evidence="12">The sequence shown here is derived from an EMBL/GenBank/DDBJ whole genome shotgun (WGS) entry which is preliminary data.</text>
</comment>
<keyword evidence="13" id="KW-1185">Reference proteome</keyword>
<organism evidence="12 13">
    <name type="scientific">Prunus yedoensis var. nudiflora</name>
    <dbReference type="NCBI Taxonomy" id="2094558"/>
    <lineage>
        <taxon>Eukaryota</taxon>
        <taxon>Viridiplantae</taxon>
        <taxon>Streptophyta</taxon>
        <taxon>Embryophyta</taxon>
        <taxon>Tracheophyta</taxon>
        <taxon>Spermatophyta</taxon>
        <taxon>Magnoliopsida</taxon>
        <taxon>eudicotyledons</taxon>
        <taxon>Gunneridae</taxon>
        <taxon>Pentapetalae</taxon>
        <taxon>rosids</taxon>
        <taxon>fabids</taxon>
        <taxon>Rosales</taxon>
        <taxon>Rosaceae</taxon>
        <taxon>Amygdaloideae</taxon>
        <taxon>Amygdaleae</taxon>
        <taxon>Prunus</taxon>
    </lineage>
</organism>
<keyword evidence="6" id="KW-0067">ATP-binding</keyword>
<dbReference type="Gene3D" id="3.40.50.300">
    <property type="entry name" value="P-loop containing nucleotide triphosphate hydrolases"/>
    <property type="match status" value="1"/>
</dbReference>
<gene>
    <name evidence="12" type="ORF">Pyn_12367</name>
</gene>
<dbReference type="GO" id="GO:0005524">
    <property type="term" value="F:ATP binding"/>
    <property type="evidence" value="ECO:0007669"/>
    <property type="project" value="UniProtKB-KW"/>
</dbReference>
<dbReference type="AlphaFoldDB" id="A0A314YJP8"/>
<keyword evidence="3" id="KW-0547">Nucleotide-binding</keyword>
<feature type="compositionally biased region" description="Polar residues" evidence="9">
    <location>
        <begin position="17"/>
        <end position="27"/>
    </location>
</feature>
<dbReference type="STRING" id="2094558.A0A314YJP8"/>
<dbReference type="Gene3D" id="3.40.50.10810">
    <property type="entry name" value="Tandem AAA-ATPase domain"/>
    <property type="match status" value="1"/>
</dbReference>
<dbReference type="PROSITE" id="PS01359">
    <property type="entry name" value="ZF_PHD_1"/>
    <property type="match status" value="1"/>
</dbReference>
<evidence type="ECO:0000256" key="5">
    <source>
        <dbReference type="ARBA" id="ARBA00022833"/>
    </source>
</evidence>
<dbReference type="SMART" id="SM00249">
    <property type="entry name" value="PHD"/>
    <property type="match status" value="1"/>
</dbReference>
<dbReference type="GO" id="GO:0004386">
    <property type="term" value="F:helicase activity"/>
    <property type="evidence" value="ECO:0007669"/>
    <property type="project" value="UniProtKB-KW"/>
</dbReference>
<keyword evidence="7" id="KW-0539">Nucleus</keyword>
<dbReference type="GO" id="GO:0003682">
    <property type="term" value="F:chromatin binding"/>
    <property type="evidence" value="ECO:0007669"/>
    <property type="project" value="TreeGrafter"/>
</dbReference>
<evidence type="ECO:0000313" key="13">
    <source>
        <dbReference type="Proteomes" id="UP000250321"/>
    </source>
</evidence>
<dbReference type="InterPro" id="IPR019786">
    <property type="entry name" value="Zinc_finger_PHD-type_CS"/>
</dbReference>
<feature type="compositionally biased region" description="Low complexity" evidence="9">
    <location>
        <begin position="104"/>
        <end position="120"/>
    </location>
</feature>
<dbReference type="PANTHER" id="PTHR45623:SF13">
    <property type="entry name" value="HELICASE PROTEIN MOM1"/>
    <property type="match status" value="1"/>
</dbReference>
<evidence type="ECO:0000259" key="10">
    <source>
        <dbReference type="PROSITE" id="PS50013"/>
    </source>
</evidence>
<dbReference type="PROSITE" id="PS50013">
    <property type="entry name" value="CHROMO_2"/>
    <property type="match status" value="1"/>
</dbReference>
<dbReference type="Gene3D" id="2.40.50.40">
    <property type="match status" value="2"/>
</dbReference>
<dbReference type="Pfam" id="PF00176">
    <property type="entry name" value="SNF2-rel_dom"/>
    <property type="match status" value="1"/>
</dbReference>
<keyword evidence="2" id="KW-0479">Metal-binding</keyword>
<dbReference type="InterPro" id="IPR038718">
    <property type="entry name" value="SNF2-like_sf"/>
</dbReference>
<evidence type="ECO:0000256" key="8">
    <source>
        <dbReference type="PROSITE-ProRule" id="PRU00146"/>
    </source>
</evidence>
<keyword evidence="5" id="KW-0862">Zinc</keyword>
<evidence type="ECO:0000256" key="1">
    <source>
        <dbReference type="ARBA" id="ARBA00004123"/>
    </source>
</evidence>
<feature type="compositionally biased region" description="Basic and acidic residues" evidence="9">
    <location>
        <begin position="1"/>
        <end position="15"/>
    </location>
</feature>
<dbReference type="Pfam" id="PF00628">
    <property type="entry name" value="PHD"/>
    <property type="match status" value="1"/>
</dbReference>
<dbReference type="SUPFAM" id="SSF54160">
    <property type="entry name" value="Chromo domain-like"/>
    <property type="match status" value="2"/>
</dbReference>
<dbReference type="PANTHER" id="PTHR45623">
    <property type="entry name" value="CHROMODOMAIN-HELICASE-DNA-BINDING PROTEIN 3-RELATED-RELATED"/>
    <property type="match status" value="1"/>
</dbReference>
<dbReference type="InterPro" id="IPR016197">
    <property type="entry name" value="Chromo-like_dom_sf"/>
</dbReference>
<dbReference type="GO" id="GO:0140658">
    <property type="term" value="F:ATP-dependent chromatin remodeler activity"/>
    <property type="evidence" value="ECO:0007669"/>
    <property type="project" value="TreeGrafter"/>
</dbReference>
<feature type="region of interest" description="Disordered" evidence="9">
    <location>
        <begin position="175"/>
        <end position="204"/>
    </location>
</feature>
<dbReference type="GO" id="GO:0000785">
    <property type="term" value="C:chromatin"/>
    <property type="evidence" value="ECO:0007669"/>
    <property type="project" value="TreeGrafter"/>
</dbReference>
<evidence type="ECO:0000259" key="11">
    <source>
        <dbReference type="PROSITE" id="PS50016"/>
    </source>
</evidence>
<keyword evidence="12" id="KW-0347">Helicase</keyword>
<dbReference type="InterPro" id="IPR027417">
    <property type="entry name" value="P-loop_NTPase"/>
</dbReference>
<dbReference type="Proteomes" id="UP000250321">
    <property type="component" value="Unassembled WGS sequence"/>
</dbReference>
<dbReference type="SUPFAM" id="SSF57903">
    <property type="entry name" value="FYVE/PHD zinc finger"/>
    <property type="match status" value="1"/>
</dbReference>
<feature type="domain" description="PHD-type" evidence="11">
    <location>
        <begin position="438"/>
        <end position="487"/>
    </location>
</feature>
<dbReference type="OrthoDB" id="1164736at2759"/>
<dbReference type="InterPro" id="IPR001965">
    <property type="entry name" value="Znf_PHD"/>
</dbReference>
<dbReference type="PROSITE" id="PS50016">
    <property type="entry name" value="ZF_PHD_2"/>
    <property type="match status" value="1"/>
</dbReference>
<dbReference type="GO" id="GO:0003677">
    <property type="term" value="F:DNA binding"/>
    <property type="evidence" value="ECO:0007669"/>
    <property type="project" value="TreeGrafter"/>
</dbReference>
<dbReference type="EMBL" id="PJQY01001086">
    <property type="protein sequence ID" value="PQQ05429.1"/>
    <property type="molecule type" value="Genomic_DNA"/>
</dbReference>
<protein>
    <submittedName>
        <fullName evidence="12">Helicase protein MOM1-like isoform X2</fullName>
    </submittedName>
</protein>
<dbReference type="Gene3D" id="3.30.40.10">
    <property type="entry name" value="Zinc/RING finger domain, C3HC4 (zinc finger)"/>
    <property type="match status" value="1"/>
</dbReference>
<dbReference type="GO" id="GO:0005634">
    <property type="term" value="C:nucleus"/>
    <property type="evidence" value="ECO:0007669"/>
    <property type="project" value="UniProtKB-SubCell"/>
</dbReference>
<feature type="compositionally biased region" description="Basic and acidic residues" evidence="9">
    <location>
        <begin position="178"/>
        <end position="187"/>
    </location>
</feature>
<evidence type="ECO:0000256" key="6">
    <source>
        <dbReference type="ARBA" id="ARBA00022840"/>
    </source>
</evidence>
<reference evidence="12 13" key="1">
    <citation type="submission" date="2018-02" db="EMBL/GenBank/DDBJ databases">
        <title>Draft genome of wild Prunus yedoensis var. nudiflora.</title>
        <authorList>
            <person name="Baek S."/>
            <person name="Kim J.-H."/>
            <person name="Choi K."/>
            <person name="Kim G.-B."/>
            <person name="Cho A."/>
            <person name="Jang H."/>
            <person name="Shin C.-H."/>
            <person name="Yu H.-J."/>
            <person name="Mun J.-H."/>
        </authorList>
    </citation>
    <scope>NUCLEOTIDE SEQUENCE [LARGE SCALE GENOMIC DNA]</scope>
    <source>
        <strain evidence="13">cv. Jeju island</strain>
        <tissue evidence="12">Leaf</tissue>
    </source>
</reference>
<name>A0A314YJP8_PRUYE</name>
<sequence length="1095" mass="122855">MAHDTRSSRKIKDDENNNSNGGQISSKGLSTSGSGASDTSGLRRSSRETSLKKNITLSPSSTRKSERLEKKMPETPLFKRKSERFEKKLTPSPLRRSDRAKNHSSTSSGSKRSDKSSGSSLAKRKTEKKEKSVKELTLGTREVSKSEKQNIGPCHGKNKIRNARAYKTLFTKHRKKLQAQDHNEKHTRQNKVSQGGSNAFGSEIEGLGKGVEELNEEFVGGEFMMDLWWDLIPVPRPSCLEEASEFKDGDGLEIRDQRPLSSSYNAMTEELNDAPERVHVECSAMEKLTMPELTCSTFNERLHDVCIASKIGQRVIPSKRKRNVADGDSDSPVNASKDVCTLTADAVSLLPSGSTEDVSVETCGACFKRQRVENDLMNLEFCSCSTKLNQELCGASVTELHPDRGELVADSTIGVPENLNTCTQQKEFSADLQTNGNQNTCLICSLGGKLLFCDGRGCKGSYHLSCLDPPMDAVPLGVWHCSMCVRKKIDSGIYSVSEGIESIWDAREVEVSDVDGLLKRKEFFVKYKGLAHIHNQWVPESKVLLEAPTLVGKFNRNNQVTRWKKKWTVPRRLLQKRLLMSPKQRDNYLGEHTGDNLFCHYVWLVKWHGLDYDDATWELENAAFLNSPEGQGLISVYENRRQRAKKASISPETDKIIEGKKCSSVKLFQLPAGEISGFDNTCLDNINKLRELWHKGENAVVYDQERIARVVAFILSLQSDAHRPFLIISTPPTLCCWDNEFFHLAPSIDVVVYSGNKDLRRSIRTIEFDEAGGCMMFQVLVTSPEAIIEDKNVFECIRWETIIIDECQRPTISKQLVQIKMLRTHNWLLLVNGIFKESSAAEYLSLLSVLDSHSNSQNGDHLLTSSGDIIGKLKERFSRYIAYGDIIGKPKPDSSRFIEYWVPVRISTVQLEQYCENLLSNSTLILSSAKKDRVGALGGLHDTVLSARKCCDHPYIVHPPLQTLLTKDLQAVEYLDVGVKASGKLQLLDMMLKEIKNRSLRVLILFQSISGSGSAYSLGDILDDFLRQRYGENSYERVEFGVLRSKKDVAMNMFNNKENGRFVFLLEAHACLPSIKLSSVDTVSYLVVTGIHIMI</sequence>
<accession>A0A314YJP8</accession>
<dbReference type="InterPro" id="IPR019787">
    <property type="entry name" value="Znf_PHD-finger"/>
</dbReference>
<feature type="compositionally biased region" description="Basic and acidic residues" evidence="9">
    <location>
        <begin position="63"/>
        <end position="73"/>
    </location>
</feature>